<dbReference type="InterPro" id="IPR026960">
    <property type="entry name" value="RVT-Znf"/>
</dbReference>
<dbReference type="Pfam" id="PF00078">
    <property type="entry name" value="RVT_1"/>
    <property type="match status" value="1"/>
</dbReference>
<proteinExistence type="predicted"/>
<dbReference type="RefSeq" id="XP_009763679.1">
    <property type="nucleotide sequence ID" value="XM_009765377.1"/>
</dbReference>
<feature type="domain" description="Reverse transcriptase" evidence="1">
    <location>
        <begin position="295"/>
        <end position="435"/>
    </location>
</feature>
<dbReference type="AlphaFoldDB" id="A0A1U7VMT5"/>
<gene>
    <name evidence="4" type="primary">LOC104215551</name>
</gene>
<dbReference type="PANTHER" id="PTHR33116:SF66">
    <property type="entry name" value="REVERSE TRANSCRIPTASE ZINC-BINDING DOMAIN-CONTAINING PROTEIN"/>
    <property type="match status" value="1"/>
</dbReference>
<keyword evidence="3" id="KW-1185">Reference proteome</keyword>
<dbReference type="InterPro" id="IPR000477">
    <property type="entry name" value="RT_dom"/>
</dbReference>
<sequence length="794" mass="92288">MIACLETRVKQQKSKDVHKKMGGDWKVEDNYAYAPNGRIWIMWKETNVHIAILESTDQLIHCQVEDKNSTFTSYITFVYGLHTIQHRVSLWRSLRNIQLSGPWLIIGDFNSVLSVDDRINGLPVHQAEMADFQDCIDDIGVGQIAKRGSRFSWSNKRDAKVRVYSHIDWAFGNAEWFNSYTWIEALEQETRDIQKEHSSVVHKLKQMRKELKVIQGKLNEDYFNKVLIEEKRKSLERIDINIARDGPCLTVDQQQQLLLPVTKEEICQIIKNLPNDKAPGIDGYPAKLFREFWSIIGKEITEAVLKLVVDFLVGPSQSAFIEGRKILDNVIMAHELIKGYTQKTVSPRCMIKVDIRKVYDSVEWSFLKAVLLEFGVPYKLVALIMECISIVSYSLLLNGGLTNKFQAKKGLRQGDPMSPYLFVLAMEYLNRSLKTLTKNPDFNFHPKFTRLQVSGLQANLEKSSLCIAGIPREFKEKMLETLHLAEGSFPFKYLGVPLSTRKITISQCMPLVERIVDRIRSCTSKNYLWTGSHDTTHRAPIAWETLCKPKTVGGLNMVNYERWNKAALIKLLWAIMSKKDKLWIKWIHCHYIKKKDIATMETPKQASWLVRKLFVASEWWANDITKIQTCTKNGKFSIRKAYLHTTPQYPKVQWKTLVMVTGMLPKQKYILWMAMHRRLATVDRLTKWGVQCLWKGILRWLEYQRTTGNWETKVQWLIANVNNRNPRKALLGVVFVTVVYNIWMERNERRFQQQSREAKDRAKEIALQVHVAGQKKPQYLPILQSFNSYPICNP</sequence>
<dbReference type="Proteomes" id="UP000189701">
    <property type="component" value="Unplaced"/>
</dbReference>
<dbReference type="PANTHER" id="PTHR33116">
    <property type="entry name" value="REVERSE TRANSCRIPTASE ZINC-BINDING DOMAIN-CONTAINING PROTEIN-RELATED-RELATED"/>
    <property type="match status" value="1"/>
</dbReference>
<dbReference type="OrthoDB" id="1747049at2759"/>
<reference evidence="3" key="1">
    <citation type="journal article" date="2013" name="Genome Biol.">
        <title>Reference genomes and transcriptomes of Nicotiana sylvestris and Nicotiana tomentosiformis.</title>
        <authorList>
            <person name="Sierro N."/>
            <person name="Battey J.N."/>
            <person name="Ouadi S."/>
            <person name="Bovet L."/>
            <person name="Goepfert S."/>
            <person name="Bakaher N."/>
            <person name="Peitsch M.C."/>
            <person name="Ivanov N.V."/>
        </authorList>
    </citation>
    <scope>NUCLEOTIDE SEQUENCE [LARGE SCALE GENOMIC DNA]</scope>
</reference>
<accession>A0A1U7VMT5</accession>
<dbReference type="SUPFAM" id="SSF56672">
    <property type="entry name" value="DNA/RNA polymerases"/>
    <property type="match status" value="1"/>
</dbReference>
<dbReference type="SUPFAM" id="SSF56219">
    <property type="entry name" value="DNase I-like"/>
    <property type="match status" value="1"/>
</dbReference>
<evidence type="ECO:0000259" key="2">
    <source>
        <dbReference type="Pfam" id="PF13966"/>
    </source>
</evidence>
<dbReference type="InterPro" id="IPR043502">
    <property type="entry name" value="DNA/RNA_pol_sf"/>
</dbReference>
<feature type="domain" description="Reverse transcriptase zinc-binding" evidence="2">
    <location>
        <begin position="636"/>
        <end position="691"/>
    </location>
</feature>
<reference evidence="4" key="2">
    <citation type="submission" date="2025-08" db="UniProtKB">
        <authorList>
            <consortium name="RefSeq"/>
        </authorList>
    </citation>
    <scope>IDENTIFICATION</scope>
    <source>
        <tissue evidence="4">Leaf</tissue>
    </source>
</reference>
<evidence type="ECO:0000313" key="3">
    <source>
        <dbReference type="Proteomes" id="UP000189701"/>
    </source>
</evidence>
<dbReference type="Gene3D" id="3.60.10.10">
    <property type="entry name" value="Endonuclease/exonuclease/phosphatase"/>
    <property type="match status" value="1"/>
</dbReference>
<dbReference type="InterPro" id="IPR036691">
    <property type="entry name" value="Endo/exonu/phosph_ase_sf"/>
</dbReference>
<evidence type="ECO:0000313" key="4">
    <source>
        <dbReference type="RefSeq" id="XP_009763679.1"/>
    </source>
</evidence>
<organism evidence="3 4">
    <name type="scientific">Nicotiana sylvestris</name>
    <name type="common">Wood tobacco</name>
    <name type="synonym">South American tobacco</name>
    <dbReference type="NCBI Taxonomy" id="4096"/>
    <lineage>
        <taxon>Eukaryota</taxon>
        <taxon>Viridiplantae</taxon>
        <taxon>Streptophyta</taxon>
        <taxon>Embryophyta</taxon>
        <taxon>Tracheophyta</taxon>
        <taxon>Spermatophyta</taxon>
        <taxon>Magnoliopsida</taxon>
        <taxon>eudicotyledons</taxon>
        <taxon>Gunneridae</taxon>
        <taxon>Pentapetalae</taxon>
        <taxon>asterids</taxon>
        <taxon>lamiids</taxon>
        <taxon>Solanales</taxon>
        <taxon>Solanaceae</taxon>
        <taxon>Nicotianoideae</taxon>
        <taxon>Nicotianeae</taxon>
        <taxon>Nicotiana</taxon>
    </lineage>
</organism>
<dbReference type="Pfam" id="PF13966">
    <property type="entry name" value="zf-RVT"/>
    <property type="match status" value="1"/>
</dbReference>
<dbReference type="eggNOG" id="KOG1075">
    <property type="taxonomic scope" value="Eukaryota"/>
</dbReference>
<protein>
    <submittedName>
        <fullName evidence="4">Uncharacterized protein LOC104215551</fullName>
    </submittedName>
</protein>
<evidence type="ECO:0000259" key="1">
    <source>
        <dbReference type="Pfam" id="PF00078"/>
    </source>
</evidence>
<name>A0A1U7VMT5_NICSY</name>